<organism evidence="1 2">
    <name type="scientific">Bauhinia variegata</name>
    <name type="common">Purple orchid tree</name>
    <name type="synonym">Phanera variegata</name>
    <dbReference type="NCBI Taxonomy" id="167791"/>
    <lineage>
        <taxon>Eukaryota</taxon>
        <taxon>Viridiplantae</taxon>
        <taxon>Streptophyta</taxon>
        <taxon>Embryophyta</taxon>
        <taxon>Tracheophyta</taxon>
        <taxon>Spermatophyta</taxon>
        <taxon>Magnoliopsida</taxon>
        <taxon>eudicotyledons</taxon>
        <taxon>Gunneridae</taxon>
        <taxon>Pentapetalae</taxon>
        <taxon>rosids</taxon>
        <taxon>fabids</taxon>
        <taxon>Fabales</taxon>
        <taxon>Fabaceae</taxon>
        <taxon>Cercidoideae</taxon>
        <taxon>Cercideae</taxon>
        <taxon>Bauhiniinae</taxon>
        <taxon>Bauhinia</taxon>
    </lineage>
</organism>
<dbReference type="EMBL" id="CM039432">
    <property type="protein sequence ID" value="KAI4333689.1"/>
    <property type="molecule type" value="Genomic_DNA"/>
</dbReference>
<proteinExistence type="predicted"/>
<accession>A0ACB9NBB0</accession>
<evidence type="ECO:0000313" key="2">
    <source>
        <dbReference type="Proteomes" id="UP000828941"/>
    </source>
</evidence>
<name>A0ACB9NBB0_BAUVA</name>
<keyword evidence="2" id="KW-1185">Reference proteome</keyword>
<evidence type="ECO:0000313" key="1">
    <source>
        <dbReference type="EMBL" id="KAI4333689.1"/>
    </source>
</evidence>
<protein>
    <submittedName>
        <fullName evidence="1">Uncharacterized protein</fullName>
    </submittedName>
</protein>
<reference evidence="1 2" key="1">
    <citation type="journal article" date="2022" name="DNA Res.">
        <title>Chromosomal-level genome assembly of the orchid tree Bauhinia variegata (Leguminosae; Cercidoideae) supports the allotetraploid origin hypothesis of Bauhinia.</title>
        <authorList>
            <person name="Zhong Y."/>
            <person name="Chen Y."/>
            <person name="Zheng D."/>
            <person name="Pang J."/>
            <person name="Liu Y."/>
            <person name="Luo S."/>
            <person name="Meng S."/>
            <person name="Qian L."/>
            <person name="Wei D."/>
            <person name="Dai S."/>
            <person name="Zhou R."/>
        </authorList>
    </citation>
    <scope>NUCLEOTIDE SEQUENCE [LARGE SCALE GENOMIC DNA]</scope>
    <source>
        <strain evidence="1">BV-YZ2020</strain>
    </source>
</reference>
<sequence length="499" mass="57362">MASTIFSTILGKSLRFSENLLLARSYCSARRFINRRNLYSRISPLGDPSISLIPVLDRWVEEGNAVKATELQHIVKDLRGSKRFKQALEVSEWMSSKKLCPFSPGDQAVQLELIGRVRGLDFAESYFQNLIDEDKTDKRYGAMLNCYVREGLIDKSLSYMQKIKDMGFASALNYNNIMCLYTHTDQFEKVPGVLSQMKEDGISPDIFSYRICISSYGARSDLENMEKVLEEMEKQSHVSTDWMTYSMVASYYIKAGLKEKALIHLKKCEDKVDKNALGYNHLISHYASLGNKKAMMRLWNLQKAKCKKQLNRDYITILGCLLKLEELEEMEKLIEEWESSANYYDFRVTNILLIGYTRKGLMETAEKVLRSIVKKGKTPTPNSWVIIAYGYLEKQNMAQAFLCLKEALAVRAENKGWKPKSDGFSTVLSWAADNRDLDEVVDFADSLKTVIPLNRDMYLSLIKMYVRRGKEVDGLLENMKDDKIEVDEEIEKILGSRQE</sequence>
<dbReference type="Proteomes" id="UP000828941">
    <property type="component" value="Chromosome 7"/>
</dbReference>
<comment type="caution">
    <text evidence="1">The sequence shown here is derived from an EMBL/GenBank/DDBJ whole genome shotgun (WGS) entry which is preliminary data.</text>
</comment>
<gene>
    <name evidence="1" type="ORF">L6164_018463</name>
</gene>